<proteinExistence type="predicted"/>
<feature type="domain" description="Ice-binding protein C-terminal" evidence="2">
    <location>
        <begin position="473"/>
        <end position="497"/>
    </location>
</feature>
<evidence type="ECO:0000313" key="4">
    <source>
        <dbReference type="EMBL" id="MEK8025037.1"/>
    </source>
</evidence>
<accession>A0ABU9B7P6</accession>
<dbReference type="Proteomes" id="UP001368500">
    <property type="component" value="Unassembled WGS sequence"/>
</dbReference>
<dbReference type="PANTHER" id="PTHR37957">
    <property type="entry name" value="BLR7070 PROTEIN"/>
    <property type="match status" value="1"/>
</dbReference>
<protein>
    <submittedName>
        <fullName evidence="4">Esterase-like activity of phytase family protein</fullName>
    </submittedName>
</protein>
<dbReference type="EMBL" id="JBBUTF010000003">
    <property type="protein sequence ID" value="MEK8025037.1"/>
    <property type="molecule type" value="Genomic_DNA"/>
</dbReference>
<feature type="domain" description="Phytase-like" evidence="3">
    <location>
        <begin position="68"/>
        <end position="400"/>
    </location>
</feature>
<evidence type="ECO:0000259" key="3">
    <source>
        <dbReference type="Pfam" id="PF13449"/>
    </source>
</evidence>
<evidence type="ECO:0000259" key="2">
    <source>
        <dbReference type="Pfam" id="PF07589"/>
    </source>
</evidence>
<evidence type="ECO:0000256" key="1">
    <source>
        <dbReference type="SAM" id="SignalP"/>
    </source>
</evidence>
<keyword evidence="5" id="KW-1185">Reference proteome</keyword>
<dbReference type="RefSeq" id="WP_341372820.1">
    <property type="nucleotide sequence ID" value="NZ_JBBUTF010000003.1"/>
</dbReference>
<dbReference type="PANTHER" id="PTHR37957:SF1">
    <property type="entry name" value="PHYTASE-LIKE DOMAIN-CONTAINING PROTEIN"/>
    <property type="match status" value="1"/>
</dbReference>
<gene>
    <name evidence="4" type="ORF">AACH11_03565</name>
</gene>
<comment type="caution">
    <text evidence="4">The sequence shown here is derived from an EMBL/GenBank/DDBJ whole genome shotgun (WGS) entry which is preliminary data.</text>
</comment>
<reference evidence="4 5" key="1">
    <citation type="submission" date="2024-04" db="EMBL/GenBank/DDBJ databases">
        <title>Novel species of the genus Ideonella isolated from streams.</title>
        <authorList>
            <person name="Lu H."/>
        </authorList>
    </citation>
    <scope>NUCLEOTIDE SEQUENCE [LARGE SCALE GENOMIC DNA]</scope>
    <source>
        <strain evidence="4 5">BYS139W</strain>
    </source>
</reference>
<feature type="chain" id="PRO_5046788084" evidence="1">
    <location>
        <begin position="39"/>
        <end position="498"/>
    </location>
</feature>
<dbReference type="Pfam" id="PF07589">
    <property type="entry name" value="PEP-CTERM"/>
    <property type="match status" value="1"/>
</dbReference>
<name>A0ABU9B7P6_9BURK</name>
<dbReference type="NCBIfam" id="TIGR02595">
    <property type="entry name" value="PEP_CTERM"/>
    <property type="match status" value="1"/>
</dbReference>
<feature type="signal peptide" evidence="1">
    <location>
        <begin position="1"/>
        <end position="38"/>
    </location>
</feature>
<keyword evidence="1" id="KW-0732">Signal</keyword>
<sequence>MSLQSSSFARTAFAHRLRPLCASLLLAAGLGTLAPAQAQTVSNARFVNGLTLSGAMTDLSGQGTFDARVGYFSDLYYDAGRNEWWGLSDRGPGGGTLDYATRLQRFTLDVDRSTGAISNFQIVQTVLFTDAGQALNGKAPSVASVLGRSFDPEGLVVNPVNGHFLVSDEYGPSVREFDRNGQLLRTYATPANLVPTTAAGVDHNAAATALVSGREGNRGLEGLAISPDGRYAYAMLQDGTVVDGQLNAAGTSLTRSLYTRIVKYDTTTGEAVGQYAYKLDRNGQGQGISAIVALGNERFMVLERNNRGVGVGAELATADKSVYTIDLSGATDVSAIELPTSGALPSGVVAVSKEAKVIDLDAATLAALGNRSPEKWEGLAVGPRLDNGQYLILAGTDNDYSVTQNGTGTQFDVWFDFSQADPYAASIQCPVGQTVGCTLTASGASTALDTQHYSLLPGVLHAYAADVSGYVAPVPEPSTWALMAGGLGLVGWRARRRG</sequence>
<dbReference type="InterPro" id="IPR027372">
    <property type="entry name" value="Phytase-like_dom"/>
</dbReference>
<organism evidence="4 5">
    <name type="scientific">Pseudaquabacterium rugosum</name>
    <dbReference type="NCBI Taxonomy" id="2984194"/>
    <lineage>
        <taxon>Bacteria</taxon>
        <taxon>Pseudomonadati</taxon>
        <taxon>Pseudomonadota</taxon>
        <taxon>Betaproteobacteria</taxon>
        <taxon>Burkholderiales</taxon>
        <taxon>Sphaerotilaceae</taxon>
        <taxon>Pseudaquabacterium</taxon>
    </lineage>
</organism>
<dbReference type="InterPro" id="IPR013424">
    <property type="entry name" value="Ice-binding_C"/>
</dbReference>
<dbReference type="SUPFAM" id="SSF75011">
    <property type="entry name" value="3-carboxy-cis,cis-mucoante lactonizing enzyme"/>
    <property type="match status" value="1"/>
</dbReference>
<evidence type="ECO:0000313" key="5">
    <source>
        <dbReference type="Proteomes" id="UP001368500"/>
    </source>
</evidence>
<dbReference type="Pfam" id="PF13449">
    <property type="entry name" value="Phytase-like"/>
    <property type="match status" value="1"/>
</dbReference>